<accession>A0A1S1P343</accession>
<reference evidence="1 2" key="1">
    <citation type="submission" date="2016-10" db="EMBL/GenBank/DDBJ databases">
        <title>Draft genome sequence of Methylobacterium extorquens CP3, a seed endophyte of Crotalaria pumila with plant growth-promoting and metal tolerance properties.</title>
        <authorList>
            <person name="Sanchez-Lopez A.S."/>
            <person name="Van Hamme J.D."/>
            <person name="Thijs S."/>
            <person name="Mcammond B.M."/>
            <person name="Stevens V."/>
            <person name="Gonzalez-Chavez M.D.C."/>
            <person name="Vangronsveld J."/>
        </authorList>
    </citation>
    <scope>NUCLEOTIDE SEQUENCE [LARGE SCALE GENOMIC DNA]</scope>
    <source>
        <strain evidence="1 2">CP3</strain>
    </source>
</reference>
<organism evidence="1 2">
    <name type="scientific">Methylorubrum extorquens</name>
    <name type="common">Methylobacterium dichloromethanicum</name>
    <name type="synonym">Methylobacterium extorquens</name>
    <dbReference type="NCBI Taxonomy" id="408"/>
    <lineage>
        <taxon>Bacteria</taxon>
        <taxon>Pseudomonadati</taxon>
        <taxon>Pseudomonadota</taxon>
        <taxon>Alphaproteobacteria</taxon>
        <taxon>Hyphomicrobiales</taxon>
        <taxon>Methylobacteriaceae</taxon>
        <taxon>Methylorubrum</taxon>
    </lineage>
</organism>
<dbReference type="AlphaFoldDB" id="A0A1S1P343"/>
<evidence type="ECO:0000313" key="2">
    <source>
        <dbReference type="Proteomes" id="UP000180215"/>
    </source>
</evidence>
<name>A0A1S1P343_METEX</name>
<proteinExistence type="predicted"/>
<dbReference type="Proteomes" id="UP000180215">
    <property type="component" value="Unassembled WGS sequence"/>
</dbReference>
<dbReference type="EMBL" id="MNAO01000258">
    <property type="protein sequence ID" value="OHV15516.1"/>
    <property type="molecule type" value="Genomic_DNA"/>
</dbReference>
<gene>
    <name evidence="1" type="ORF">BK022_18475</name>
</gene>
<comment type="caution">
    <text evidence="1">The sequence shown here is derived from an EMBL/GenBank/DDBJ whole genome shotgun (WGS) entry which is preliminary data.</text>
</comment>
<sequence length="89" mass="9962">MKGRHNIETLIILQPVTLDTGSADQDGRLVLANGRVVAILIRLDAPEHEGIEGWFMEVGLGRLRGLRPAPFDSLEAATRWLRQHLKPRT</sequence>
<evidence type="ECO:0000313" key="1">
    <source>
        <dbReference type="EMBL" id="OHV15516.1"/>
    </source>
</evidence>
<protein>
    <submittedName>
        <fullName evidence="1">Uncharacterized protein</fullName>
    </submittedName>
</protein>